<evidence type="ECO:0000313" key="3">
    <source>
        <dbReference type="Proteomes" id="UP000198752"/>
    </source>
</evidence>
<dbReference type="OrthoDB" id="1681403at2"/>
<reference evidence="3" key="1">
    <citation type="submission" date="2016-10" db="EMBL/GenBank/DDBJ databases">
        <authorList>
            <person name="Varghese N."/>
            <person name="Submissions S."/>
        </authorList>
    </citation>
    <scope>NUCLEOTIDE SEQUENCE [LARGE SCALE GENOMIC DNA]</scope>
    <source>
        <strain evidence="3">ATCC 700379</strain>
    </source>
</reference>
<keyword evidence="3" id="KW-1185">Reference proteome</keyword>
<evidence type="ECO:0000313" key="2">
    <source>
        <dbReference type="EMBL" id="SFF98366.1"/>
    </source>
</evidence>
<gene>
    <name evidence="2" type="ORF">SAMN02982927_00269</name>
</gene>
<feature type="transmembrane region" description="Helical" evidence="1">
    <location>
        <begin position="48"/>
        <end position="71"/>
    </location>
</feature>
<evidence type="ECO:0000256" key="1">
    <source>
        <dbReference type="SAM" id="Phobius"/>
    </source>
</evidence>
<dbReference type="EMBL" id="FOOY01000003">
    <property type="protein sequence ID" value="SFF98366.1"/>
    <property type="molecule type" value="Genomic_DNA"/>
</dbReference>
<proteinExistence type="predicted"/>
<feature type="transmembrane region" description="Helical" evidence="1">
    <location>
        <begin position="138"/>
        <end position="157"/>
    </location>
</feature>
<sequence length="260" mass="30170">MARRKRAALNFLGSTNLCYHRPIVVAWWSAAFPGFGHMLLDMHIKGNVLFLFEIIINVHSKLNLAMVYSFMGEFDRSISVINTRWILIYIPFYFFCISDSYRSALKLNQLSTLTSAQPLNIKPLDLRTFEKCYLDKRVPWVAAIWSILLPGLGQLYARRLITSLLLLSWSLTIYVNCHECEYILILTDGITDFQEAVKVLNPEWLLFMPSLIFGAAYDAYLKTIDTNKLFDDEQREYLNRDWQAHKNSVLLGNRGNLINE</sequence>
<keyword evidence="1" id="KW-1133">Transmembrane helix</keyword>
<dbReference type="AlphaFoldDB" id="A0A1I2NA37"/>
<protein>
    <submittedName>
        <fullName evidence="2">Uncharacterized protein</fullName>
    </submittedName>
</protein>
<dbReference type="STRING" id="269670.SAMN02982927_00269"/>
<dbReference type="RefSeq" id="WP_093669292.1">
    <property type="nucleotide sequence ID" value="NZ_FOOY01000003.1"/>
</dbReference>
<name>A0A1I2NA37_9BACL</name>
<feature type="transmembrane region" description="Helical" evidence="1">
    <location>
        <begin position="83"/>
        <end position="101"/>
    </location>
</feature>
<accession>A0A1I2NA37</accession>
<organism evidence="2 3">
    <name type="scientific">Sporolactobacillus nakayamae</name>
    <dbReference type="NCBI Taxonomy" id="269670"/>
    <lineage>
        <taxon>Bacteria</taxon>
        <taxon>Bacillati</taxon>
        <taxon>Bacillota</taxon>
        <taxon>Bacilli</taxon>
        <taxon>Bacillales</taxon>
        <taxon>Sporolactobacillaceae</taxon>
        <taxon>Sporolactobacillus</taxon>
    </lineage>
</organism>
<keyword evidence="1" id="KW-0812">Transmembrane</keyword>
<dbReference type="Proteomes" id="UP000198752">
    <property type="component" value="Unassembled WGS sequence"/>
</dbReference>
<keyword evidence="1" id="KW-0472">Membrane</keyword>